<feature type="transmembrane region" description="Helical" evidence="1">
    <location>
        <begin position="92"/>
        <end position="115"/>
    </location>
</feature>
<dbReference type="Proteomes" id="UP000019494">
    <property type="component" value="Unassembled WGS sequence"/>
</dbReference>
<evidence type="ECO:0000313" key="3">
    <source>
        <dbReference type="Proteomes" id="UP000019494"/>
    </source>
</evidence>
<sequence length="230" mass="24239">MPEGAVGGLHGDMTRTLRILTATAVAAFALLSFGFVVLQPNLPDSRADWPAAFAAAPLRAGAATHLFLWSQLAFAVAAVGLAVWLRPRAPRLAVIGGILAVLSAFGHTVPGSWAITQLVMAGDPEHRDTYGQLLTAQEESPHMVPYFLLGLAGMVLGLLLLSIAHFRSRLPFRWAGPVLWAWLVVEFVGSNFGAWAVPTSAALLLLGFGGLVAGVLAEPRPVAEPSYATT</sequence>
<keyword evidence="1" id="KW-1133">Transmembrane helix</keyword>
<feature type="transmembrane region" description="Helical" evidence="1">
    <location>
        <begin position="143"/>
        <end position="163"/>
    </location>
</feature>
<evidence type="ECO:0000313" key="2">
    <source>
        <dbReference type="EMBL" id="EWT07988.1"/>
    </source>
</evidence>
<keyword evidence="1" id="KW-0472">Membrane</keyword>
<feature type="transmembrane region" description="Helical" evidence="1">
    <location>
        <begin position="195"/>
        <end position="217"/>
    </location>
</feature>
<gene>
    <name evidence="2" type="ORF">N864_11555</name>
</gene>
<dbReference type="EMBL" id="AWQS01000001">
    <property type="protein sequence ID" value="EWT07988.1"/>
    <property type="molecule type" value="Genomic_DNA"/>
</dbReference>
<comment type="caution">
    <text evidence="2">The sequence shown here is derived from an EMBL/GenBank/DDBJ whole genome shotgun (WGS) entry which is preliminary data.</text>
</comment>
<keyword evidence="3" id="KW-1185">Reference proteome</keyword>
<evidence type="ECO:0000256" key="1">
    <source>
        <dbReference type="SAM" id="Phobius"/>
    </source>
</evidence>
<feature type="transmembrane region" description="Helical" evidence="1">
    <location>
        <begin position="66"/>
        <end position="85"/>
    </location>
</feature>
<evidence type="ECO:0008006" key="4">
    <source>
        <dbReference type="Google" id="ProtNLM"/>
    </source>
</evidence>
<accession>W9GT56</accession>
<dbReference type="AlphaFoldDB" id="W9GT56"/>
<proteinExistence type="predicted"/>
<feature type="transmembrane region" description="Helical" evidence="1">
    <location>
        <begin position="170"/>
        <end position="189"/>
    </location>
</feature>
<organism evidence="2 3">
    <name type="scientific">Intrasporangium chromatireducens Q5-1</name>
    <dbReference type="NCBI Taxonomy" id="584657"/>
    <lineage>
        <taxon>Bacteria</taxon>
        <taxon>Bacillati</taxon>
        <taxon>Actinomycetota</taxon>
        <taxon>Actinomycetes</taxon>
        <taxon>Micrococcales</taxon>
        <taxon>Intrasporangiaceae</taxon>
        <taxon>Intrasporangium</taxon>
    </lineage>
</organism>
<keyword evidence="1" id="KW-0812">Transmembrane</keyword>
<reference evidence="3" key="1">
    <citation type="submission" date="2013-08" db="EMBL/GenBank/DDBJ databases">
        <title>Intrasporangium oryzae NRRL B-24470.</title>
        <authorList>
            <person name="Liu H."/>
            <person name="Wang G."/>
        </authorList>
    </citation>
    <scope>NUCLEOTIDE SEQUENCE [LARGE SCALE GENOMIC DNA]</scope>
    <source>
        <strain evidence="3">Q5-1</strain>
    </source>
</reference>
<name>W9GT56_9MICO</name>
<feature type="transmembrane region" description="Helical" evidence="1">
    <location>
        <begin position="19"/>
        <end position="38"/>
    </location>
</feature>
<protein>
    <recommendedName>
        <fullName evidence="4">DUF4386 family protein</fullName>
    </recommendedName>
</protein>